<dbReference type="EMBL" id="LBWB01000011">
    <property type="protein sequence ID" value="KKR00556.1"/>
    <property type="molecule type" value="Genomic_DNA"/>
</dbReference>
<dbReference type="Proteomes" id="UP000033881">
    <property type="component" value="Unassembled WGS sequence"/>
</dbReference>
<evidence type="ECO:0000313" key="1">
    <source>
        <dbReference type="EMBL" id="KKR00556.1"/>
    </source>
</evidence>
<dbReference type="STRING" id="1618574.UT24_C0011G0009"/>
<sequence length="144" mass="17155">MTAVEFVRKVSRYHAPFVRRVVYVQDGKWIGGEQIIENQPKDWNSLVFLIYDHIIMLRNSPHFYLSNHPDADILIFDMNFKLTYFFPKEINKYANLLEQVRKTSSSPADSDFWEFEHKLFNFAKSNSVDWLPLFRPNHNIGELL</sequence>
<proteinExistence type="predicted"/>
<dbReference type="AlphaFoldDB" id="A0A0G0MJJ0"/>
<accession>A0A0G0MJJ0</accession>
<organism evidence="1 2">
    <name type="scientific">Candidatus Woesebacteria bacterium GW2011_GWB1_39_12</name>
    <dbReference type="NCBI Taxonomy" id="1618574"/>
    <lineage>
        <taxon>Bacteria</taxon>
        <taxon>Candidatus Woeseibacteriota</taxon>
    </lineage>
</organism>
<reference evidence="1 2" key="1">
    <citation type="journal article" date="2015" name="Nature">
        <title>rRNA introns, odd ribosomes, and small enigmatic genomes across a large radiation of phyla.</title>
        <authorList>
            <person name="Brown C.T."/>
            <person name="Hug L.A."/>
            <person name="Thomas B.C."/>
            <person name="Sharon I."/>
            <person name="Castelle C.J."/>
            <person name="Singh A."/>
            <person name="Wilkins M.J."/>
            <person name="Williams K.H."/>
            <person name="Banfield J.F."/>
        </authorList>
    </citation>
    <scope>NUCLEOTIDE SEQUENCE [LARGE SCALE GENOMIC DNA]</scope>
</reference>
<gene>
    <name evidence="1" type="ORF">UT24_C0011G0009</name>
</gene>
<evidence type="ECO:0000313" key="2">
    <source>
        <dbReference type="Proteomes" id="UP000033881"/>
    </source>
</evidence>
<protein>
    <submittedName>
        <fullName evidence="1">Uncharacterized protein</fullName>
    </submittedName>
</protein>
<comment type="caution">
    <text evidence="1">The sequence shown here is derived from an EMBL/GenBank/DDBJ whole genome shotgun (WGS) entry which is preliminary data.</text>
</comment>
<name>A0A0G0MJJ0_9BACT</name>